<evidence type="ECO:0008006" key="3">
    <source>
        <dbReference type="Google" id="ProtNLM"/>
    </source>
</evidence>
<name>A0A1H0P736_MICTS</name>
<gene>
    <name evidence="1" type="ORF">SAMN04487788_1796</name>
</gene>
<proteinExistence type="predicted"/>
<reference evidence="1 2" key="1">
    <citation type="submission" date="2016-10" db="EMBL/GenBank/DDBJ databases">
        <authorList>
            <person name="de Groot N.N."/>
        </authorList>
    </citation>
    <scope>NUCLEOTIDE SEQUENCE [LARGE SCALE GENOMIC DNA]</scope>
    <source>
        <strain evidence="1 2">StLB037</strain>
    </source>
</reference>
<dbReference type="AlphaFoldDB" id="A0A1H0P736"/>
<evidence type="ECO:0000313" key="1">
    <source>
        <dbReference type="EMBL" id="SDP00761.1"/>
    </source>
</evidence>
<dbReference type="Proteomes" id="UP000186456">
    <property type="component" value="Unassembled WGS sequence"/>
</dbReference>
<evidence type="ECO:0000313" key="2">
    <source>
        <dbReference type="Proteomes" id="UP000186456"/>
    </source>
</evidence>
<organism evidence="1 2">
    <name type="scientific">Microbacterium testaceum (strain StLB037)</name>
    <dbReference type="NCBI Taxonomy" id="979556"/>
    <lineage>
        <taxon>Bacteria</taxon>
        <taxon>Bacillati</taxon>
        <taxon>Actinomycetota</taxon>
        <taxon>Actinomycetes</taxon>
        <taxon>Micrococcales</taxon>
        <taxon>Microbacteriaceae</taxon>
        <taxon>Microbacterium</taxon>
    </lineage>
</organism>
<dbReference type="RefSeq" id="WP_074695112.1">
    <property type="nucleotide sequence ID" value="NZ_FNJN01000003.1"/>
</dbReference>
<dbReference type="EMBL" id="FNJN01000003">
    <property type="protein sequence ID" value="SDP00761.1"/>
    <property type="molecule type" value="Genomic_DNA"/>
</dbReference>
<sequence length="102" mass="10402">MGLIEVDSDAYDIVRQALTQAAGSLNSASGQLGSAVPGMAFGPLAAFIPPGFNALGGLIESASSFVGDRAQRTADGLQVAVSEFERVEDAAQVDFQKLGGDI</sequence>
<accession>A0A1H0P736</accession>
<protein>
    <recommendedName>
        <fullName evidence="3">Excreted virulence factor EspC, type VII ESX diderm</fullName>
    </recommendedName>
</protein>